<comment type="caution">
    <text evidence="1">The sequence shown here is derived from an EMBL/GenBank/DDBJ whole genome shotgun (WGS) entry which is preliminary data.</text>
</comment>
<dbReference type="RefSeq" id="WP_309046460.1">
    <property type="nucleotide sequence ID" value="NZ_JAVIGA010000001.1"/>
</dbReference>
<protein>
    <recommendedName>
        <fullName evidence="3">Phage protein</fullName>
    </recommendedName>
</protein>
<evidence type="ECO:0008006" key="3">
    <source>
        <dbReference type="Google" id="ProtNLM"/>
    </source>
</evidence>
<sequence length="84" mass="9802">MSDLKIVPFKKREPDQHDNQEVIRLLEEALENAKNGDYHSMAIVMINSEHEVLDCWHNGLFPYQMVGALESLKSDYIQACIERR</sequence>
<dbReference type="EMBL" id="JAVIGA010000001">
    <property type="protein sequence ID" value="MDQ9125017.1"/>
    <property type="molecule type" value="Genomic_DNA"/>
</dbReference>
<gene>
    <name evidence="1" type="ORF">RDT67_01100</name>
</gene>
<accession>A0AAJ2D584</accession>
<name>A0AAJ2D584_SERFO</name>
<evidence type="ECO:0000313" key="2">
    <source>
        <dbReference type="Proteomes" id="UP001224622"/>
    </source>
</evidence>
<evidence type="ECO:0000313" key="1">
    <source>
        <dbReference type="EMBL" id="MDQ9125017.1"/>
    </source>
</evidence>
<dbReference type="Proteomes" id="UP001224622">
    <property type="component" value="Unassembled WGS sequence"/>
</dbReference>
<organism evidence="1 2">
    <name type="scientific">Serratia fonticola</name>
    <dbReference type="NCBI Taxonomy" id="47917"/>
    <lineage>
        <taxon>Bacteria</taxon>
        <taxon>Pseudomonadati</taxon>
        <taxon>Pseudomonadota</taxon>
        <taxon>Gammaproteobacteria</taxon>
        <taxon>Enterobacterales</taxon>
        <taxon>Yersiniaceae</taxon>
        <taxon>Serratia</taxon>
    </lineage>
</organism>
<reference evidence="1" key="1">
    <citation type="submission" date="2023-08" db="EMBL/GenBank/DDBJ databases">
        <title>The Comparative Genomic Analysis of Yersiniaceae from Polar Regions.</title>
        <authorList>
            <person name="Goncharov A."/>
            <person name="Aslanov B."/>
            <person name="Kolodzhieva V."/>
            <person name="Azarov D."/>
            <person name="Mochov A."/>
            <person name="Lebedeva E."/>
        </authorList>
    </citation>
    <scope>NUCLEOTIDE SEQUENCE</scope>
    <source>
        <strain evidence="1">Vf</strain>
    </source>
</reference>
<dbReference type="AlphaFoldDB" id="A0AAJ2D584"/>
<proteinExistence type="predicted"/>